<reference evidence="2 3" key="1">
    <citation type="submission" date="2020-10" db="EMBL/GenBank/DDBJ databases">
        <title>Genomic diversity and antimicrobial resistance of Haemophilus colonising the airways of young children with cystic fibrosis.</title>
        <authorList>
            <person name="Watts S.C."/>
            <person name="Judd L.M."/>
            <person name="Carzino R."/>
            <person name="Ranganathan S."/>
            <person name="Holt K.E."/>
        </authorList>
    </citation>
    <scope>NUCLEOTIDE SEQUENCE [LARGE SCALE GENOMIC DNA]</scope>
    <source>
        <strain evidence="2 3">M1C137_2</strain>
    </source>
</reference>
<keyword evidence="1" id="KW-0732">Signal</keyword>
<dbReference type="AlphaFoldDB" id="A0A7M1NWX2"/>
<protein>
    <submittedName>
        <fullName evidence="2">Uncharacterized protein</fullName>
    </submittedName>
</protein>
<name>A0A7M1NWX2_HAEPA</name>
<evidence type="ECO:0000313" key="2">
    <source>
        <dbReference type="EMBL" id="QOR17422.1"/>
    </source>
</evidence>
<feature type="chain" id="PRO_5029497324" evidence="1">
    <location>
        <begin position="23"/>
        <end position="158"/>
    </location>
</feature>
<dbReference type="EMBL" id="CP063120">
    <property type="protein sequence ID" value="QOR17422.1"/>
    <property type="molecule type" value="Genomic_DNA"/>
</dbReference>
<proteinExistence type="predicted"/>
<sequence length="158" mass="17767">MKTLTKTLLAATFAIASFSAFADTEIDLTKYEGEWKFDSQSVAAKHFPKTANLSITPQEENKKKCGKSVYHTEVNGELGEKIHQSLEDVVTTSEESEKFTALVEEGKKIFKAKSIYPLFVEVCGEDVFLFNLNSEKEGIVVKVNPQKMEKAYISKVFR</sequence>
<gene>
    <name evidence="2" type="ORF">INP94_00580</name>
</gene>
<accession>A0A7M1NWX2</accession>
<evidence type="ECO:0000313" key="3">
    <source>
        <dbReference type="Proteomes" id="UP000595009"/>
    </source>
</evidence>
<feature type="signal peptide" evidence="1">
    <location>
        <begin position="1"/>
        <end position="22"/>
    </location>
</feature>
<dbReference type="RefSeq" id="WP_197543701.1">
    <property type="nucleotide sequence ID" value="NZ_CP063120.1"/>
</dbReference>
<organism evidence="2 3">
    <name type="scientific">Haemophilus parainfluenzae</name>
    <dbReference type="NCBI Taxonomy" id="729"/>
    <lineage>
        <taxon>Bacteria</taxon>
        <taxon>Pseudomonadati</taxon>
        <taxon>Pseudomonadota</taxon>
        <taxon>Gammaproteobacteria</taxon>
        <taxon>Pasteurellales</taxon>
        <taxon>Pasteurellaceae</taxon>
        <taxon>Haemophilus</taxon>
    </lineage>
</organism>
<dbReference type="Proteomes" id="UP000595009">
    <property type="component" value="Chromosome"/>
</dbReference>
<evidence type="ECO:0000256" key="1">
    <source>
        <dbReference type="SAM" id="SignalP"/>
    </source>
</evidence>